<name>A0AA88WBZ4_9ASTE</name>
<dbReference type="Pfam" id="PF07727">
    <property type="entry name" value="RVT_2"/>
    <property type="match status" value="1"/>
</dbReference>
<evidence type="ECO:0000313" key="4">
    <source>
        <dbReference type="Proteomes" id="UP001188597"/>
    </source>
</evidence>
<feature type="compositionally biased region" description="Polar residues" evidence="1">
    <location>
        <begin position="468"/>
        <end position="484"/>
    </location>
</feature>
<evidence type="ECO:0000259" key="2">
    <source>
        <dbReference type="Pfam" id="PF07727"/>
    </source>
</evidence>
<evidence type="ECO:0000256" key="1">
    <source>
        <dbReference type="SAM" id="MobiDB-lite"/>
    </source>
</evidence>
<dbReference type="Proteomes" id="UP001188597">
    <property type="component" value="Unassembled WGS sequence"/>
</dbReference>
<dbReference type="EMBL" id="JAVXUP010000578">
    <property type="protein sequence ID" value="KAK3024861.1"/>
    <property type="molecule type" value="Genomic_DNA"/>
</dbReference>
<comment type="caution">
    <text evidence="3">The sequence shown here is derived from an EMBL/GenBank/DDBJ whole genome shotgun (WGS) entry which is preliminary data.</text>
</comment>
<gene>
    <name evidence="3" type="ORF">RJ639_042884</name>
</gene>
<proteinExistence type="predicted"/>
<feature type="region of interest" description="Disordered" evidence="1">
    <location>
        <begin position="395"/>
        <end position="491"/>
    </location>
</feature>
<feature type="compositionally biased region" description="Low complexity" evidence="1">
    <location>
        <begin position="448"/>
        <end position="467"/>
    </location>
</feature>
<dbReference type="CDD" id="cd09272">
    <property type="entry name" value="RNase_HI_RT_Ty1"/>
    <property type="match status" value="1"/>
</dbReference>
<evidence type="ECO:0000313" key="3">
    <source>
        <dbReference type="EMBL" id="KAK3024861.1"/>
    </source>
</evidence>
<feature type="compositionally biased region" description="Polar residues" evidence="1">
    <location>
        <begin position="403"/>
        <end position="429"/>
    </location>
</feature>
<feature type="domain" description="Reverse transcriptase Ty1/copia-type" evidence="2">
    <location>
        <begin position="77"/>
        <end position="210"/>
    </location>
</feature>
<reference evidence="3" key="1">
    <citation type="submission" date="2022-12" db="EMBL/GenBank/DDBJ databases">
        <title>Draft genome assemblies for two species of Escallonia (Escalloniales).</title>
        <authorList>
            <person name="Chanderbali A."/>
            <person name="Dervinis C."/>
            <person name="Anghel I."/>
            <person name="Soltis D."/>
            <person name="Soltis P."/>
            <person name="Zapata F."/>
        </authorList>
    </citation>
    <scope>NUCLEOTIDE SEQUENCE</scope>
    <source>
        <strain evidence="3">UCBG64.0493</strain>
        <tissue evidence="3">Leaf</tissue>
    </source>
</reference>
<keyword evidence="4" id="KW-1185">Reference proteome</keyword>
<accession>A0AA88WBZ4</accession>
<sequence>MRVGMWKRGWGDAAEELGQWRGRDNAGGIVQGGGGVERKGGGVEDGVMQGGEVLISIDVTFDESSMLLKKEQLIDARKDHGVWEKKSLYGLKQSPREWYKWFDTFMAERGYTESAYDSCVYPQRLMDSSHIYLLLYVDDMLTAAKMISIINGLREQLKTKFEMEDLGSAKRLLGMEIQRSTCKNFVLVLEKYIELKLQRFGMDNSKPAIIALSTTEAEYIMATETVKEAIWLKGLVGDLGLKQESSTVHCKSQSAICLTKNQMFHERTKHIDLKDPLQSFSTQKYGSIEDIIVRNAYNGAKRAEREIKEIIEKWPMKELKEGTISSLMLKVRMSTTHRKPDPTIAEEWLARAEKILDTARILNSQRLLQTYIAVVDRALAIENDLEEQKNVDTGLFRAPSYGGQKNRNSRNVNPSGRGQGNTWQGNFQRALQGRNHNFYGNGQGRGQGSQMSSYTGSGASFAESSSGDNNKGRNQTEISNTQPPKQARIGD</sequence>
<dbReference type="AlphaFoldDB" id="A0AA88WBZ4"/>
<dbReference type="PANTHER" id="PTHR11439:SF483">
    <property type="entry name" value="PEPTIDE SYNTHASE GLIP-LIKE, PUTATIVE (AFU_ORTHOLOGUE AFUA_3G12920)-RELATED"/>
    <property type="match status" value="1"/>
</dbReference>
<dbReference type="PANTHER" id="PTHR11439">
    <property type="entry name" value="GAG-POL-RELATED RETROTRANSPOSON"/>
    <property type="match status" value="1"/>
</dbReference>
<protein>
    <recommendedName>
        <fullName evidence="2">Reverse transcriptase Ty1/copia-type domain-containing protein</fullName>
    </recommendedName>
</protein>
<dbReference type="InterPro" id="IPR013103">
    <property type="entry name" value="RVT_2"/>
</dbReference>
<organism evidence="3 4">
    <name type="scientific">Escallonia herrerae</name>
    <dbReference type="NCBI Taxonomy" id="1293975"/>
    <lineage>
        <taxon>Eukaryota</taxon>
        <taxon>Viridiplantae</taxon>
        <taxon>Streptophyta</taxon>
        <taxon>Embryophyta</taxon>
        <taxon>Tracheophyta</taxon>
        <taxon>Spermatophyta</taxon>
        <taxon>Magnoliopsida</taxon>
        <taxon>eudicotyledons</taxon>
        <taxon>Gunneridae</taxon>
        <taxon>Pentapetalae</taxon>
        <taxon>asterids</taxon>
        <taxon>campanulids</taxon>
        <taxon>Escalloniales</taxon>
        <taxon>Escalloniaceae</taxon>
        <taxon>Escallonia</taxon>
    </lineage>
</organism>